<dbReference type="GO" id="GO:0008810">
    <property type="term" value="F:cellulase activity"/>
    <property type="evidence" value="ECO:0007669"/>
    <property type="project" value="UniProtKB-UniRule"/>
</dbReference>
<feature type="chain" id="PRO_5040439814" description="AA9 family lytic polysaccharide monooxygenase" evidence="4">
    <location>
        <begin position="21"/>
        <end position="431"/>
    </location>
</feature>
<feature type="compositionally biased region" description="Basic residues" evidence="3">
    <location>
        <begin position="405"/>
        <end position="414"/>
    </location>
</feature>
<dbReference type="OrthoDB" id="4849160at2759"/>
<evidence type="ECO:0000256" key="1">
    <source>
        <dbReference type="ARBA" id="ARBA00023157"/>
    </source>
</evidence>
<keyword evidence="1 2" id="KW-1015">Disulfide bond</keyword>
<organism evidence="6 7">
    <name type="scientific">Marasmius oreades</name>
    <name type="common">fairy-ring Marasmius</name>
    <dbReference type="NCBI Taxonomy" id="181124"/>
    <lineage>
        <taxon>Eukaryota</taxon>
        <taxon>Fungi</taxon>
        <taxon>Dikarya</taxon>
        <taxon>Basidiomycota</taxon>
        <taxon>Agaricomycotina</taxon>
        <taxon>Agaricomycetes</taxon>
        <taxon>Agaricomycetidae</taxon>
        <taxon>Agaricales</taxon>
        <taxon>Marasmiineae</taxon>
        <taxon>Marasmiaceae</taxon>
        <taxon>Marasmius</taxon>
    </lineage>
</organism>
<dbReference type="PANTHER" id="PTHR33353:SF19">
    <property type="entry name" value="GLYCOSYLHYDROLASE FAMILY 61-8 PROTEIN"/>
    <property type="match status" value="1"/>
</dbReference>
<feature type="signal peptide" evidence="4">
    <location>
        <begin position="1"/>
        <end position="20"/>
    </location>
</feature>
<keyword evidence="2" id="KW-0624">Polysaccharide degradation</keyword>
<evidence type="ECO:0000256" key="4">
    <source>
        <dbReference type="SAM" id="SignalP"/>
    </source>
</evidence>
<evidence type="ECO:0000313" key="6">
    <source>
        <dbReference type="EMBL" id="KAG7087241.1"/>
    </source>
</evidence>
<dbReference type="GO" id="GO:0030245">
    <property type="term" value="P:cellulose catabolic process"/>
    <property type="evidence" value="ECO:0007669"/>
    <property type="project" value="UniProtKB-UniRule"/>
</dbReference>
<comment type="caution">
    <text evidence="6">The sequence shown here is derived from an EMBL/GenBank/DDBJ whole genome shotgun (WGS) entry which is preliminary data.</text>
</comment>
<comment type="catalytic activity">
    <reaction evidence="2">
        <text>[(1-&gt;4)-beta-D-glucosyl]n+m + reduced acceptor + O2 = 4-dehydro-beta-D-glucosyl-[(1-&gt;4)-beta-D-glucosyl]n-1 + [(1-&gt;4)-beta-D-glucosyl]m + acceptor + H2O.</text>
        <dbReference type="EC" id="1.14.99.56"/>
    </reaction>
</comment>
<sequence>MVSSLLSLVAVALVPSFVSAHGQLRKVTIGGTSYDAPDLYFDGSPRNGNTPVRKGYKADSPSYLLPGDFSNDNKMACQEAGAAPAVASANPGDTVVWSWEGATPELTNAGFPGDGQYSWVHAMGPIMTYIGSCNGDCKSVDASQIGWQKIDFKGLAPGGITDQLKNAMQNKPEPYQSQGSWALAELIESNSQYQSHIPQGLKSGQYMLRSELSAVHNPKNDNPTTGPQNYVACLQIEIKNGGNVELPYGTKAGSLYPTNGDLANYNVFNSPASFPEVGPAQWDGASGSSTSNQGNTQQNQGNDNSNNGQGNQGQSSGDNTNTGNTNQGGDNSNQGGDSSNQGGDNSNQGGDNSNQGGYNTGDSNNGQQNQDGGNSDSSTDATNANQGQNQDSGNSSSTPPSSGKTCRRRTKRSSVPKVARSLHMARAKRHH</sequence>
<reference evidence="6" key="1">
    <citation type="journal article" date="2021" name="Genome Biol. Evol.">
        <title>The assembled and annotated genome of the fairy-ring fungus Marasmius oreades.</title>
        <authorList>
            <person name="Hiltunen M."/>
            <person name="Ament-Velasquez S.L."/>
            <person name="Johannesson H."/>
        </authorList>
    </citation>
    <scope>NUCLEOTIDE SEQUENCE</scope>
    <source>
        <strain evidence="6">03SP1</strain>
    </source>
</reference>
<feature type="region of interest" description="Disordered" evidence="3">
    <location>
        <begin position="276"/>
        <end position="431"/>
    </location>
</feature>
<dbReference type="AlphaFoldDB" id="A0A9P7UNT2"/>
<evidence type="ECO:0000259" key="5">
    <source>
        <dbReference type="Pfam" id="PF03443"/>
    </source>
</evidence>
<keyword evidence="4" id="KW-0732">Signal</keyword>
<comment type="function">
    <text evidence="2">Lytic polysaccharide monooxygenase (LMPO) that depolymerizes crystalline and amorphous polysaccharides via the oxidation of scissile alpha- or beta-(1-4)-glycosidic bonds, yielding C1 and/or C4 oxidation products. Catalysis by LPMOs requires the reduction of the active-site copper from Cu(II) to Cu(I) by a reducing agent and H(2)O(2) or O(2) as a cosubstrate.</text>
</comment>
<accession>A0A9P7UNT2</accession>
<evidence type="ECO:0000256" key="3">
    <source>
        <dbReference type="SAM" id="MobiDB-lite"/>
    </source>
</evidence>
<dbReference type="PANTHER" id="PTHR33353">
    <property type="entry name" value="PUTATIVE (AFU_ORTHOLOGUE AFUA_1G12560)-RELATED"/>
    <property type="match status" value="1"/>
</dbReference>
<dbReference type="InterPro" id="IPR005103">
    <property type="entry name" value="AA9_LPMO"/>
</dbReference>
<dbReference type="GO" id="GO:0030248">
    <property type="term" value="F:cellulose binding"/>
    <property type="evidence" value="ECO:0007669"/>
    <property type="project" value="UniProtKB-UniRule"/>
</dbReference>
<dbReference type="InterPro" id="IPR049892">
    <property type="entry name" value="AA9"/>
</dbReference>
<keyword evidence="2" id="KW-0136">Cellulose degradation</keyword>
<proteinExistence type="predicted"/>
<comment type="subcellular location">
    <subcellularLocation>
        <location evidence="2">Secreted</location>
    </subcellularLocation>
</comment>
<dbReference type="EMBL" id="CM032189">
    <property type="protein sequence ID" value="KAG7087241.1"/>
    <property type="molecule type" value="Genomic_DNA"/>
</dbReference>
<comment type="domain">
    <text evidence="2">Has a modular structure: an endo-beta-1,4-glucanase catalytic module at the N-terminus, a linker rich in serines and threonines, and a C-terminal carbohydrate-binding module (CBM).</text>
</comment>
<evidence type="ECO:0000313" key="7">
    <source>
        <dbReference type="Proteomes" id="UP001049176"/>
    </source>
</evidence>
<feature type="domain" description="Auxiliary Activity family 9 catalytic" evidence="5">
    <location>
        <begin position="21"/>
        <end position="270"/>
    </location>
</feature>
<dbReference type="Proteomes" id="UP001049176">
    <property type="component" value="Chromosome 9"/>
</dbReference>
<evidence type="ECO:0000256" key="2">
    <source>
        <dbReference type="RuleBase" id="RU368122"/>
    </source>
</evidence>
<dbReference type="EC" id="1.14.99.56" evidence="2"/>
<feature type="compositionally biased region" description="Low complexity" evidence="3">
    <location>
        <begin position="286"/>
        <end position="403"/>
    </location>
</feature>
<keyword evidence="2" id="KW-0964">Secreted</keyword>
<dbReference type="GO" id="GO:0005576">
    <property type="term" value="C:extracellular region"/>
    <property type="evidence" value="ECO:0007669"/>
    <property type="project" value="UniProtKB-SubCell"/>
</dbReference>
<dbReference type="RefSeq" id="XP_043003712.1">
    <property type="nucleotide sequence ID" value="XM_043158367.1"/>
</dbReference>
<keyword evidence="2" id="KW-0119">Carbohydrate metabolism</keyword>
<keyword evidence="7" id="KW-1185">Reference proteome</keyword>
<dbReference type="Pfam" id="PF03443">
    <property type="entry name" value="AA9"/>
    <property type="match status" value="1"/>
</dbReference>
<dbReference type="GeneID" id="66082296"/>
<protein>
    <recommendedName>
        <fullName evidence="2">AA9 family lytic polysaccharide monooxygenase</fullName>
        <ecNumber evidence="2">1.14.99.56</ecNumber>
    </recommendedName>
    <alternativeName>
        <fullName evidence="2">Endo-beta-1,4-glucanase</fullName>
    </alternativeName>
    <alternativeName>
        <fullName evidence="2">Glycosyl hydrolase 61 family protein</fullName>
    </alternativeName>
</protein>
<dbReference type="Gene3D" id="2.70.50.70">
    <property type="match status" value="1"/>
</dbReference>
<dbReference type="KEGG" id="more:E1B28_013221"/>
<gene>
    <name evidence="6" type="ORF">E1B28_013221</name>
</gene>
<name>A0A9P7UNT2_9AGAR</name>